<comment type="caution">
    <text evidence="2">The sequence shown here is derived from an EMBL/GenBank/DDBJ whole genome shotgun (WGS) entry which is preliminary data.</text>
</comment>
<reference evidence="2" key="1">
    <citation type="submission" date="2021-06" db="EMBL/GenBank/DDBJ databases">
        <authorList>
            <person name="Kallberg Y."/>
            <person name="Tangrot J."/>
            <person name="Rosling A."/>
        </authorList>
    </citation>
    <scope>NUCLEOTIDE SEQUENCE</scope>
    <source>
        <strain evidence="2">BR232B</strain>
    </source>
</reference>
<gene>
    <name evidence="2" type="ORF">PBRASI_LOCUS10336</name>
</gene>
<evidence type="ECO:0000256" key="1">
    <source>
        <dbReference type="SAM" id="MobiDB-lite"/>
    </source>
</evidence>
<dbReference type="Proteomes" id="UP000789739">
    <property type="component" value="Unassembled WGS sequence"/>
</dbReference>
<evidence type="ECO:0000313" key="3">
    <source>
        <dbReference type="Proteomes" id="UP000789739"/>
    </source>
</evidence>
<proteinExistence type="predicted"/>
<keyword evidence="3" id="KW-1185">Reference proteome</keyword>
<sequence>MRSGKRGKEFQQSTKTHYKNLEPGAQITTDGSDVITRMNLIAIQERKRKKRPTNVISNDRIYSQELESVYDKLDGT</sequence>
<feature type="non-terminal residue" evidence="2">
    <location>
        <position position="76"/>
    </location>
</feature>
<accession>A0A9N9DXX0</accession>
<evidence type="ECO:0000313" key="2">
    <source>
        <dbReference type="EMBL" id="CAG8652481.1"/>
    </source>
</evidence>
<name>A0A9N9DXX0_9GLOM</name>
<organism evidence="2 3">
    <name type="scientific">Paraglomus brasilianum</name>
    <dbReference type="NCBI Taxonomy" id="144538"/>
    <lineage>
        <taxon>Eukaryota</taxon>
        <taxon>Fungi</taxon>
        <taxon>Fungi incertae sedis</taxon>
        <taxon>Mucoromycota</taxon>
        <taxon>Glomeromycotina</taxon>
        <taxon>Glomeromycetes</taxon>
        <taxon>Paraglomerales</taxon>
        <taxon>Paraglomeraceae</taxon>
        <taxon>Paraglomus</taxon>
    </lineage>
</organism>
<feature type="region of interest" description="Disordered" evidence="1">
    <location>
        <begin position="1"/>
        <end position="29"/>
    </location>
</feature>
<dbReference type="AlphaFoldDB" id="A0A9N9DXX0"/>
<dbReference type="EMBL" id="CAJVPI010002988">
    <property type="protein sequence ID" value="CAG8652481.1"/>
    <property type="molecule type" value="Genomic_DNA"/>
</dbReference>
<protein>
    <submittedName>
        <fullName evidence="2">10101_t:CDS:1</fullName>
    </submittedName>
</protein>